<evidence type="ECO:0000256" key="8">
    <source>
        <dbReference type="PIRSR" id="PIRSR600760-2"/>
    </source>
</evidence>
<dbReference type="InterPro" id="IPR050725">
    <property type="entry name" value="CysQ/Inositol_MonoPase"/>
</dbReference>
<dbReference type="InterPro" id="IPR020550">
    <property type="entry name" value="Inositol_monophosphatase_CS"/>
</dbReference>
<dbReference type="GO" id="GO:0046872">
    <property type="term" value="F:metal ion binding"/>
    <property type="evidence" value="ECO:0007669"/>
    <property type="project" value="UniProtKB-KW"/>
</dbReference>
<comment type="similarity">
    <text evidence="1">Belongs to the inositol monophosphatase superfamily.</text>
</comment>
<comment type="catalytic activity">
    <reaction evidence="6">
        <text>1D-myo-inositol 1,4-bisphosphate + H2O = 1D-myo-inositol 4-phosphate + phosphate</text>
        <dbReference type="Rhea" id="RHEA:15553"/>
        <dbReference type="ChEBI" id="CHEBI:15377"/>
        <dbReference type="ChEBI" id="CHEBI:43474"/>
        <dbReference type="ChEBI" id="CHEBI:58282"/>
        <dbReference type="ChEBI" id="CHEBI:58469"/>
        <dbReference type="EC" id="3.1.3.57"/>
    </reaction>
    <physiologicalReaction direction="left-to-right" evidence="6">
        <dbReference type="Rhea" id="RHEA:15554"/>
    </physiologicalReaction>
</comment>
<comment type="caution">
    <text evidence="10">The sequence shown here is derived from an EMBL/GenBank/DDBJ whole genome shotgun (WGS) entry which is preliminary data.</text>
</comment>
<dbReference type="Gene3D" id="3.30.540.10">
    <property type="entry name" value="Fructose-1,6-Bisphosphatase, subunit A, domain 1"/>
    <property type="match status" value="1"/>
</dbReference>
<keyword evidence="2" id="KW-0452">Lithium</keyword>
<dbReference type="InterPro" id="IPR020583">
    <property type="entry name" value="Inositol_monoP_metal-BS"/>
</dbReference>
<dbReference type="PROSITE" id="PS00629">
    <property type="entry name" value="IMP_1"/>
    <property type="match status" value="1"/>
</dbReference>
<feature type="binding site" evidence="8">
    <location>
        <position position="398"/>
    </location>
    <ligand>
        <name>Mg(2+)</name>
        <dbReference type="ChEBI" id="CHEBI:18420"/>
        <label>1</label>
        <note>catalytic</note>
    </ligand>
</feature>
<dbReference type="Pfam" id="PF00459">
    <property type="entry name" value="Inositol_P"/>
    <property type="match status" value="1"/>
</dbReference>
<dbReference type="EMBL" id="KZ308194">
    <property type="protein sequence ID" value="KAG8224383.1"/>
    <property type="molecule type" value="Genomic_DNA"/>
</dbReference>
<dbReference type="GO" id="GO:0004441">
    <property type="term" value="F:inositol-1,4-bisphosphate 1-phosphatase activity"/>
    <property type="evidence" value="ECO:0007669"/>
    <property type="project" value="UniProtKB-EC"/>
</dbReference>
<sequence length="518" mass="56802">MTLLSLIKCMSREGSFTRIRAHVIDQNGSWRKQLTTLGLRPWLPIECRGISKRRACTASALRNSSSAAVMARFLKVLVSASEKAANIARACRFEDDLFQLLIQEKKNDEMNKRFVQDFKTLADVLIQETVRHDIGKEFPEISRYIKGEENNTFTNTLDESITVEVKECPGETSAILCKVLDGNENAANLLAAEVHKEIHLEEDFSRLTDFPDLPISEFGIWIDPIDSTAEYINGGSYQDGSNTCNIQQSGLPCVTVLIGAYHRQTGVPVVGVVNRPFSTEDTETGIYEGYRLSSLPVHKEEAEDKGNSDIGGMRMVQVNVEGMSGQENEEETAWNESGRKKSRGVVVVSGSESECLRRRLASRFTVVEAAGAGHKQLCVALGDADAYLLTRPTTYRWDACGPHALLAALGGGVVDCRRVTRGDSDIPLPPSHLLDCAGLTEAFPSLLDLESRFGLRYNDGDEDSNGQPIQGAENPGEANSSPAKWCNNGGIIAYRHPRFLLQLVGTIRQPPGAVTSPV</sequence>
<dbReference type="PROSITE" id="PS00630">
    <property type="entry name" value="IMP_2"/>
    <property type="match status" value="1"/>
</dbReference>
<keyword evidence="3 8" id="KW-0479">Metal-binding</keyword>
<dbReference type="AlphaFoldDB" id="A0A8K0K1R9"/>
<feature type="binding site" evidence="8">
    <location>
        <position position="148"/>
    </location>
    <ligand>
        <name>Mg(2+)</name>
        <dbReference type="ChEBI" id="CHEBI:18420"/>
        <label>1</label>
        <note>catalytic</note>
    </ligand>
</feature>
<evidence type="ECO:0000256" key="3">
    <source>
        <dbReference type="ARBA" id="ARBA00022723"/>
    </source>
</evidence>
<feature type="binding site" evidence="8">
    <location>
        <position position="223"/>
    </location>
    <ligand>
        <name>Mg(2+)</name>
        <dbReference type="ChEBI" id="CHEBI:18420"/>
        <label>1</label>
        <note>catalytic</note>
    </ligand>
</feature>
<dbReference type="Gene3D" id="3.40.190.80">
    <property type="match status" value="1"/>
</dbReference>
<evidence type="ECO:0000256" key="1">
    <source>
        <dbReference type="ARBA" id="ARBA00009759"/>
    </source>
</evidence>
<gene>
    <name evidence="10" type="ORF">J437_LFUL005205</name>
</gene>
<evidence type="ECO:0000256" key="7">
    <source>
        <dbReference type="ARBA" id="ARBA00044519"/>
    </source>
</evidence>
<evidence type="ECO:0000256" key="5">
    <source>
        <dbReference type="ARBA" id="ARBA00044465"/>
    </source>
</evidence>
<dbReference type="OrthoDB" id="9977309at2759"/>
<feature type="region of interest" description="Disordered" evidence="9">
    <location>
        <begin position="458"/>
        <end position="481"/>
    </location>
</feature>
<evidence type="ECO:0000313" key="10">
    <source>
        <dbReference type="EMBL" id="KAG8224383.1"/>
    </source>
</evidence>
<dbReference type="InterPro" id="IPR000760">
    <property type="entry name" value="Inositol_monophosphatase-like"/>
</dbReference>
<evidence type="ECO:0000256" key="9">
    <source>
        <dbReference type="SAM" id="MobiDB-lite"/>
    </source>
</evidence>
<comment type="catalytic activity">
    <reaction evidence="5">
        <text>1D-myo-inositol 1,3,4-trisphosphate + H2O = 1D-myo-inositol 3,4-bisphosphate + phosphate</text>
        <dbReference type="Rhea" id="RHEA:70319"/>
        <dbReference type="ChEBI" id="CHEBI:15377"/>
        <dbReference type="ChEBI" id="CHEBI:43474"/>
        <dbReference type="ChEBI" id="CHEBI:58414"/>
        <dbReference type="ChEBI" id="CHEBI:83241"/>
    </reaction>
    <physiologicalReaction direction="left-to-right" evidence="5">
        <dbReference type="Rhea" id="RHEA:70320"/>
    </physiologicalReaction>
</comment>
<comment type="cofactor">
    <cofactor evidence="8">
        <name>Mg(2+)</name>
        <dbReference type="ChEBI" id="CHEBI:18420"/>
    </cofactor>
</comment>
<keyword evidence="4 8" id="KW-0460">Magnesium</keyword>
<evidence type="ECO:0000256" key="2">
    <source>
        <dbReference type="ARBA" id="ARBA00022671"/>
    </source>
</evidence>
<dbReference type="Proteomes" id="UP000792457">
    <property type="component" value="Unassembled WGS sequence"/>
</dbReference>
<proteinExistence type="inferred from homology"/>
<keyword evidence="11" id="KW-1185">Reference proteome</keyword>
<dbReference type="Gene3D" id="4.10.460.10">
    <property type="entry name" value="Inositol Polyphosphate 1-phosphatase, domain 1"/>
    <property type="match status" value="1"/>
</dbReference>
<name>A0A8K0K1R9_LADFU</name>
<reference evidence="10" key="1">
    <citation type="submission" date="2013-04" db="EMBL/GenBank/DDBJ databases">
        <authorList>
            <person name="Qu J."/>
            <person name="Murali S.C."/>
            <person name="Bandaranaike D."/>
            <person name="Bellair M."/>
            <person name="Blankenburg K."/>
            <person name="Chao H."/>
            <person name="Dinh H."/>
            <person name="Doddapaneni H."/>
            <person name="Downs B."/>
            <person name="Dugan-Rocha S."/>
            <person name="Elkadiri S."/>
            <person name="Gnanaolivu R.D."/>
            <person name="Hernandez B."/>
            <person name="Javaid M."/>
            <person name="Jayaseelan J.C."/>
            <person name="Lee S."/>
            <person name="Li M."/>
            <person name="Ming W."/>
            <person name="Munidasa M."/>
            <person name="Muniz J."/>
            <person name="Nguyen L."/>
            <person name="Ongeri F."/>
            <person name="Osuji N."/>
            <person name="Pu L.-L."/>
            <person name="Puazo M."/>
            <person name="Qu C."/>
            <person name="Quiroz J."/>
            <person name="Raj R."/>
            <person name="Weissenberger G."/>
            <person name="Xin Y."/>
            <person name="Zou X."/>
            <person name="Han Y."/>
            <person name="Richards S."/>
            <person name="Worley K."/>
            <person name="Muzny D."/>
            <person name="Gibbs R."/>
        </authorList>
    </citation>
    <scope>NUCLEOTIDE SEQUENCE</scope>
    <source>
        <strain evidence="10">Sampled in the wild</strain>
    </source>
</reference>
<dbReference type="PANTHER" id="PTHR43028">
    <property type="entry name" value="3'(2'),5'-BISPHOSPHATE NUCLEOTIDASE 1"/>
    <property type="match status" value="1"/>
</dbReference>
<feature type="binding site" evidence="8">
    <location>
        <position position="225"/>
    </location>
    <ligand>
        <name>Mg(2+)</name>
        <dbReference type="ChEBI" id="CHEBI:18420"/>
        <label>1</label>
        <note>catalytic</note>
    </ligand>
</feature>
<reference evidence="10" key="2">
    <citation type="submission" date="2017-10" db="EMBL/GenBank/DDBJ databases">
        <title>Ladona fulva Genome sequencing and assembly.</title>
        <authorList>
            <person name="Murali S."/>
            <person name="Richards S."/>
            <person name="Bandaranaike D."/>
            <person name="Bellair M."/>
            <person name="Blankenburg K."/>
            <person name="Chao H."/>
            <person name="Dinh H."/>
            <person name="Doddapaneni H."/>
            <person name="Dugan-Rocha S."/>
            <person name="Elkadiri S."/>
            <person name="Gnanaolivu R."/>
            <person name="Hernandez B."/>
            <person name="Skinner E."/>
            <person name="Javaid M."/>
            <person name="Lee S."/>
            <person name="Li M."/>
            <person name="Ming W."/>
            <person name="Munidasa M."/>
            <person name="Muniz J."/>
            <person name="Nguyen L."/>
            <person name="Hughes D."/>
            <person name="Osuji N."/>
            <person name="Pu L.-L."/>
            <person name="Puazo M."/>
            <person name="Qu C."/>
            <person name="Quiroz J."/>
            <person name="Raj R."/>
            <person name="Weissenberger G."/>
            <person name="Xin Y."/>
            <person name="Zou X."/>
            <person name="Han Y."/>
            <person name="Worley K."/>
            <person name="Muzny D."/>
            <person name="Gibbs R."/>
        </authorList>
    </citation>
    <scope>NUCLEOTIDE SEQUENCE</scope>
    <source>
        <strain evidence="10">Sampled in the wild</strain>
    </source>
</reference>
<feature type="binding site" evidence="8">
    <location>
        <position position="226"/>
    </location>
    <ligand>
        <name>Mg(2+)</name>
        <dbReference type="ChEBI" id="CHEBI:18420"/>
        <label>1</label>
        <note>catalytic</note>
    </ligand>
</feature>
<dbReference type="PANTHER" id="PTHR43028:SF3">
    <property type="entry name" value="INOSITOL POLYPHOSPHATE 1-PHOSPHATASE"/>
    <property type="match status" value="1"/>
</dbReference>
<evidence type="ECO:0000313" key="11">
    <source>
        <dbReference type="Proteomes" id="UP000792457"/>
    </source>
</evidence>
<dbReference type="EC" id="3.1.3.57" evidence="7"/>
<dbReference type="SUPFAM" id="SSF56655">
    <property type="entry name" value="Carbohydrate phosphatase"/>
    <property type="match status" value="1"/>
</dbReference>
<dbReference type="InterPro" id="IPR044897">
    <property type="entry name" value="INPP1_dom_1"/>
</dbReference>
<accession>A0A8K0K1R9</accession>
<dbReference type="GO" id="GO:0046854">
    <property type="term" value="P:phosphatidylinositol phosphate biosynthetic process"/>
    <property type="evidence" value="ECO:0007669"/>
    <property type="project" value="InterPro"/>
</dbReference>
<protein>
    <recommendedName>
        <fullName evidence="7">inositol-1,4-bisphosphate 1-phosphatase</fullName>
        <ecNumber evidence="7">3.1.3.57</ecNumber>
    </recommendedName>
</protein>
<evidence type="ECO:0000256" key="6">
    <source>
        <dbReference type="ARBA" id="ARBA00044478"/>
    </source>
</evidence>
<organism evidence="10 11">
    <name type="scientific">Ladona fulva</name>
    <name type="common">Scarce chaser dragonfly</name>
    <name type="synonym">Libellula fulva</name>
    <dbReference type="NCBI Taxonomy" id="123851"/>
    <lineage>
        <taxon>Eukaryota</taxon>
        <taxon>Metazoa</taxon>
        <taxon>Ecdysozoa</taxon>
        <taxon>Arthropoda</taxon>
        <taxon>Hexapoda</taxon>
        <taxon>Insecta</taxon>
        <taxon>Pterygota</taxon>
        <taxon>Palaeoptera</taxon>
        <taxon>Odonata</taxon>
        <taxon>Epiprocta</taxon>
        <taxon>Anisoptera</taxon>
        <taxon>Libelluloidea</taxon>
        <taxon>Libellulidae</taxon>
        <taxon>Ladona</taxon>
    </lineage>
</organism>
<evidence type="ECO:0000256" key="4">
    <source>
        <dbReference type="ARBA" id="ARBA00022842"/>
    </source>
</evidence>